<organism evidence="2 3">
    <name type="scientific">Helicostylum pulchrum</name>
    <dbReference type="NCBI Taxonomy" id="562976"/>
    <lineage>
        <taxon>Eukaryota</taxon>
        <taxon>Fungi</taxon>
        <taxon>Fungi incertae sedis</taxon>
        <taxon>Mucoromycota</taxon>
        <taxon>Mucoromycotina</taxon>
        <taxon>Mucoromycetes</taxon>
        <taxon>Mucorales</taxon>
        <taxon>Mucorineae</taxon>
        <taxon>Mucoraceae</taxon>
        <taxon>Helicostylum</taxon>
    </lineage>
</organism>
<evidence type="ECO:0000256" key="1">
    <source>
        <dbReference type="SAM" id="MobiDB-lite"/>
    </source>
</evidence>
<reference evidence="2 3" key="1">
    <citation type="submission" date="2024-04" db="EMBL/GenBank/DDBJ databases">
        <title>genome sequences of Mucor flavus KT1a and Helicostylum pulchrum KT1b strains isolation_sourced from the surface of a dry-aged beef.</title>
        <authorList>
            <person name="Toyotome T."/>
            <person name="Hosono M."/>
            <person name="Torimaru M."/>
            <person name="Fukuda K."/>
            <person name="Mikami N."/>
        </authorList>
    </citation>
    <scope>NUCLEOTIDE SEQUENCE [LARGE SCALE GENOMIC DNA]</scope>
    <source>
        <strain evidence="2 3">KT1b</strain>
    </source>
</reference>
<feature type="region of interest" description="Disordered" evidence="1">
    <location>
        <begin position="381"/>
        <end position="451"/>
    </location>
</feature>
<keyword evidence="3" id="KW-1185">Reference proteome</keyword>
<sequence>MDSSKRWSKRPNSTISQRNVDKELQRIKSLAVVSVLNKNFSKETGVPLSRTQAPSPSSSLTTDDDLQDNSSIKNRSRSISHNSSTSEYSLKKSSNASLHAQYTQSIPSVRRSDVHMLVTSGQEFIAAAEKESNEDSLVISSPIDIDKEEALAQRIHELQDLYNASIEELKISEARNETQSELVLIQDKLIQNMSCQLDSITVETTNEVESSYTQNIQLDTEEGRQAFYAAQNELQSFKKELLEVGSLKDHYETIIFEMTQQISAYSDKMVELERVAMQIKKENASQMEYIDTKVQTLVNKLLETNETINRIQIEHIQEKQALTKNDQINNGSSIKSLNDSSSVIWETYEEDDEPASARSSYISVSSRNEGSKRKSFLARWKGNSIPPAAPPPSLPLPPIPSTSSRSNRPKSTLSELYASSSSVLPPQNKHVSMDAVGGGTSRRLSTQSELESQMSDAAYYKEFTDQLQERLSVSKEIDDLRVWEPSDYNEIQKKIDSKGWSGSEDGNSQKDQSAFWKGMKKKLRA</sequence>
<feature type="compositionally biased region" description="Polar residues" evidence="1">
    <location>
        <begin position="442"/>
        <end position="451"/>
    </location>
</feature>
<feature type="region of interest" description="Disordered" evidence="1">
    <location>
        <begin position="494"/>
        <end position="525"/>
    </location>
</feature>
<feature type="compositionally biased region" description="Low complexity" evidence="1">
    <location>
        <begin position="411"/>
        <end position="424"/>
    </location>
</feature>
<feature type="compositionally biased region" description="Low complexity" evidence="1">
    <location>
        <begin position="68"/>
        <end position="94"/>
    </location>
</feature>
<gene>
    <name evidence="2" type="ORF">HPULCUR_002082</name>
</gene>
<feature type="region of interest" description="Disordered" evidence="1">
    <location>
        <begin position="1"/>
        <end position="20"/>
    </location>
</feature>
<dbReference type="Proteomes" id="UP001476247">
    <property type="component" value="Unassembled WGS sequence"/>
</dbReference>
<evidence type="ECO:0000313" key="2">
    <source>
        <dbReference type="EMBL" id="GAA5796707.1"/>
    </source>
</evidence>
<accession>A0ABP9XPK5</accession>
<protein>
    <submittedName>
        <fullName evidence="2">Uncharacterized protein</fullName>
    </submittedName>
</protein>
<dbReference type="EMBL" id="BAABUJ010000006">
    <property type="protein sequence ID" value="GAA5796707.1"/>
    <property type="molecule type" value="Genomic_DNA"/>
</dbReference>
<name>A0ABP9XPK5_9FUNG</name>
<evidence type="ECO:0000313" key="3">
    <source>
        <dbReference type="Proteomes" id="UP001476247"/>
    </source>
</evidence>
<comment type="caution">
    <text evidence="2">The sequence shown here is derived from an EMBL/GenBank/DDBJ whole genome shotgun (WGS) entry which is preliminary data.</text>
</comment>
<feature type="compositionally biased region" description="Pro residues" evidence="1">
    <location>
        <begin position="387"/>
        <end position="400"/>
    </location>
</feature>
<feature type="region of interest" description="Disordered" evidence="1">
    <location>
        <begin position="43"/>
        <end position="94"/>
    </location>
</feature>
<proteinExistence type="predicted"/>